<dbReference type="GO" id="GO:0005829">
    <property type="term" value="C:cytosol"/>
    <property type="evidence" value="ECO:0007669"/>
    <property type="project" value="TreeGrafter"/>
</dbReference>
<evidence type="ECO:0000256" key="2">
    <source>
        <dbReference type="ARBA" id="ARBA00023235"/>
    </source>
</evidence>
<keyword evidence="2 3" id="KW-0413">Isomerase</keyword>
<dbReference type="Gene3D" id="3.10.310.10">
    <property type="entry name" value="Diaminopimelate Epimerase, Chain A, domain 1"/>
    <property type="match status" value="2"/>
</dbReference>
<dbReference type="GO" id="GO:0009089">
    <property type="term" value="P:lysine biosynthetic process via diaminopimelate"/>
    <property type="evidence" value="ECO:0007669"/>
    <property type="project" value="InterPro"/>
</dbReference>
<sequence>MKFWKMNGCGNEFAIFDGRASGGPLAFSVSQIKAISASTKCDQVLCIEPPKALGSDVFMRIWNSEGSEVGACGNGTRCVAWLVMEETGAQEVLIDTNAGALAATRPGLRQICVDMGKPLLQWQQIPLRERMDTRGVDLQIGPVDAPILALPGVVNMGNPHAVFFVDDVETVAVQRLGSMLEFHILFPEQANIGFAQILDRNHIRLKVWERGAGLTKACGSGACAAVVAAHRRGLTDRKTTVIVDGGELQINWRDTDDHVLMTGPIEMEFEGDVAL</sequence>
<accession>A0A3B0S403</accession>
<dbReference type="Pfam" id="PF01678">
    <property type="entry name" value="DAP_epimerase"/>
    <property type="match status" value="2"/>
</dbReference>
<name>A0A3B0S403_9ZZZZ</name>
<dbReference type="EC" id="5.1.1.7" evidence="3"/>
<dbReference type="InterPro" id="IPR001653">
    <property type="entry name" value="DAP_epimerase_DapF"/>
</dbReference>
<comment type="similarity">
    <text evidence="1">Belongs to the diaminopimelate epimerase family.</text>
</comment>
<dbReference type="GO" id="GO:0008837">
    <property type="term" value="F:diaminopimelate epimerase activity"/>
    <property type="evidence" value="ECO:0007669"/>
    <property type="project" value="UniProtKB-EC"/>
</dbReference>
<protein>
    <submittedName>
        <fullName evidence="3">Diaminopimelate epimerase</fullName>
        <ecNumber evidence="3">5.1.1.7</ecNumber>
    </submittedName>
</protein>
<gene>
    <name evidence="3" type="ORF">MNBD_ALPHA06-239</name>
</gene>
<reference evidence="3" key="1">
    <citation type="submission" date="2018-06" db="EMBL/GenBank/DDBJ databases">
        <authorList>
            <person name="Zhirakovskaya E."/>
        </authorList>
    </citation>
    <scope>NUCLEOTIDE SEQUENCE</scope>
</reference>
<dbReference type="SUPFAM" id="SSF54506">
    <property type="entry name" value="Diaminopimelate epimerase-like"/>
    <property type="match status" value="2"/>
</dbReference>
<dbReference type="PANTHER" id="PTHR31689:SF0">
    <property type="entry name" value="DIAMINOPIMELATE EPIMERASE"/>
    <property type="match status" value="1"/>
</dbReference>
<proteinExistence type="inferred from homology"/>
<evidence type="ECO:0000313" key="3">
    <source>
        <dbReference type="EMBL" id="VAW00751.1"/>
    </source>
</evidence>
<dbReference type="HAMAP" id="MF_00197">
    <property type="entry name" value="DAP_epimerase"/>
    <property type="match status" value="1"/>
</dbReference>
<dbReference type="EMBL" id="UOEE01000303">
    <property type="protein sequence ID" value="VAW00751.1"/>
    <property type="molecule type" value="Genomic_DNA"/>
</dbReference>
<evidence type="ECO:0000256" key="1">
    <source>
        <dbReference type="ARBA" id="ARBA00010219"/>
    </source>
</evidence>
<organism evidence="3">
    <name type="scientific">hydrothermal vent metagenome</name>
    <dbReference type="NCBI Taxonomy" id="652676"/>
    <lineage>
        <taxon>unclassified sequences</taxon>
        <taxon>metagenomes</taxon>
        <taxon>ecological metagenomes</taxon>
    </lineage>
</organism>
<dbReference type="AlphaFoldDB" id="A0A3B0S403"/>
<dbReference type="NCBIfam" id="TIGR00652">
    <property type="entry name" value="DapF"/>
    <property type="match status" value="1"/>
</dbReference>
<dbReference type="PANTHER" id="PTHR31689">
    <property type="entry name" value="DIAMINOPIMELATE EPIMERASE, CHLOROPLASTIC"/>
    <property type="match status" value="1"/>
</dbReference>